<dbReference type="SUPFAM" id="SSF55961">
    <property type="entry name" value="Bet v1-like"/>
    <property type="match status" value="1"/>
</dbReference>
<dbReference type="Proteomes" id="UP001144280">
    <property type="component" value="Unassembled WGS sequence"/>
</dbReference>
<evidence type="ECO:0000313" key="2">
    <source>
        <dbReference type="Proteomes" id="UP001144280"/>
    </source>
</evidence>
<dbReference type="EMBL" id="BSDI01000056">
    <property type="protein sequence ID" value="GLI02211.1"/>
    <property type="molecule type" value="Genomic_DNA"/>
</dbReference>
<gene>
    <name evidence="1" type="ORF">Pa4123_74890</name>
</gene>
<dbReference type="Gene3D" id="3.30.530.20">
    <property type="match status" value="1"/>
</dbReference>
<sequence>MRLHGPGARQWLDLLDDEVEPRVLESLEATLVVWSSLWPDRPDERIRFDIEPDGPGSRLRWTLLTPGPEPTASKIGHMRFRLNFLVNERLRSSYGQ</sequence>
<reference evidence="1" key="1">
    <citation type="submission" date="2022-12" db="EMBL/GenBank/DDBJ databases">
        <title>New Phytohabitans aurantiacus sp. RD004123 nov., an actinomycete isolated from soil.</title>
        <authorList>
            <person name="Triningsih D.W."/>
            <person name="Harunari E."/>
            <person name="Igarashi Y."/>
        </authorList>
    </citation>
    <scope>NUCLEOTIDE SEQUENCE</scope>
    <source>
        <strain evidence="1">RD004123</strain>
    </source>
</reference>
<comment type="caution">
    <text evidence="1">The sequence shown here is derived from an EMBL/GenBank/DDBJ whole genome shotgun (WGS) entry which is preliminary data.</text>
</comment>
<keyword evidence="2" id="KW-1185">Reference proteome</keyword>
<evidence type="ECO:0000313" key="1">
    <source>
        <dbReference type="EMBL" id="GLI02211.1"/>
    </source>
</evidence>
<name>A0ABQ5R9E5_9ACTN</name>
<dbReference type="InterPro" id="IPR023393">
    <property type="entry name" value="START-like_dom_sf"/>
</dbReference>
<accession>A0ABQ5R9E5</accession>
<evidence type="ECO:0008006" key="3">
    <source>
        <dbReference type="Google" id="ProtNLM"/>
    </source>
</evidence>
<protein>
    <recommendedName>
        <fullName evidence="3">Polyketide cyclase</fullName>
    </recommendedName>
</protein>
<proteinExistence type="predicted"/>
<organism evidence="1 2">
    <name type="scientific">Phytohabitans aurantiacus</name>
    <dbReference type="NCBI Taxonomy" id="3016789"/>
    <lineage>
        <taxon>Bacteria</taxon>
        <taxon>Bacillati</taxon>
        <taxon>Actinomycetota</taxon>
        <taxon>Actinomycetes</taxon>
        <taxon>Micromonosporales</taxon>
        <taxon>Micromonosporaceae</taxon>
    </lineage>
</organism>